<reference evidence="1 2" key="1">
    <citation type="journal article" date="2024" name="G3 (Bethesda)">
        <title>Genome assembly of Hibiscus sabdariffa L. provides insights into metabolisms of medicinal natural products.</title>
        <authorList>
            <person name="Kim T."/>
        </authorList>
    </citation>
    <scope>NUCLEOTIDE SEQUENCE [LARGE SCALE GENOMIC DNA]</scope>
    <source>
        <strain evidence="1">TK-2024</strain>
        <tissue evidence="1">Old leaves</tissue>
    </source>
</reference>
<comment type="caution">
    <text evidence="1">The sequence shown here is derived from an EMBL/GenBank/DDBJ whole genome shotgun (WGS) entry which is preliminary data.</text>
</comment>
<evidence type="ECO:0000313" key="2">
    <source>
        <dbReference type="Proteomes" id="UP001396334"/>
    </source>
</evidence>
<proteinExistence type="predicted"/>
<evidence type="ECO:0000313" key="1">
    <source>
        <dbReference type="EMBL" id="KAK8489590.1"/>
    </source>
</evidence>
<gene>
    <name evidence="1" type="ORF">V6N11_037075</name>
</gene>
<organism evidence="1 2">
    <name type="scientific">Hibiscus sabdariffa</name>
    <name type="common">roselle</name>
    <dbReference type="NCBI Taxonomy" id="183260"/>
    <lineage>
        <taxon>Eukaryota</taxon>
        <taxon>Viridiplantae</taxon>
        <taxon>Streptophyta</taxon>
        <taxon>Embryophyta</taxon>
        <taxon>Tracheophyta</taxon>
        <taxon>Spermatophyta</taxon>
        <taxon>Magnoliopsida</taxon>
        <taxon>eudicotyledons</taxon>
        <taxon>Gunneridae</taxon>
        <taxon>Pentapetalae</taxon>
        <taxon>rosids</taxon>
        <taxon>malvids</taxon>
        <taxon>Malvales</taxon>
        <taxon>Malvaceae</taxon>
        <taxon>Malvoideae</taxon>
        <taxon>Hibiscus</taxon>
    </lineage>
</organism>
<name>A0ABR2A935_9ROSI</name>
<sequence length="88" mass="9775">MFATLDLGIRRLPLQQSLKLGRGLNHQLGYKELGWTTTAPLLSFKFGQMLLLIGSSGYNHVSCHCQSAMPQPAGYRDILQDQQKSTVV</sequence>
<accession>A0ABR2A935</accession>
<protein>
    <submittedName>
        <fullName evidence="1">Uncharacterized protein</fullName>
    </submittedName>
</protein>
<keyword evidence="2" id="KW-1185">Reference proteome</keyword>
<dbReference type="EMBL" id="JBBPBN010000307">
    <property type="protein sequence ID" value="KAK8489590.1"/>
    <property type="molecule type" value="Genomic_DNA"/>
</dbReference>
<dbReference type="Proteomes" id="UP001396334">
    <property type="component" value="Unassembled WGS sequence"/>
</dbReference>